<feature type="region of interest" description="Disordered" evidence="1">
    <location>
        <begin position="63"/>
        <end position="87"/>
    </location>
</feature>
<name>A0AAN9UHX5_9PEZI</name>
<sequence length="184" mass="20842">MDEDGFVTVHSFGNLVLQIQLPGGVQGRVFSIGTQDVADVLTFVWEILFDTYEQEVQQRQMSASGVTGTGGEYRVLEPPNISKPMRYAEPRNSRASGHHLTYHDYDNSPYACSYARDEEVYDRSLASLPPAYDETNPRQGETYPGHVHSEEYNQFYGGRRDGFTSARGYEEDYESSSSEEIIRD</sequence>
<dbReference type="AlphaFoldDB" id="A0AAN9UHX5"/>
<evidence type="ECO:0000313" key="3">
    <source>
        <dbReference type="Proteomes" id="UP001320245"/>
    </source>
</evidence>
<comment type="caution">
    <text evidence="2">The sequence shown here is derived from an EMBL/GenBank/DDBJ whole genome shotgun (WGS) entry which is preliminary data.</text>
</comment>
<evidence type="ECO:0000256" key="1">
    <source>
        <dbReference type="SAM" id="MobiDB-lite"/>
    </source>
</evidence>
<feature type="region of interest" description="Disordered" evidence="1">
    <location>
        <begin position="156"/>
        <end position="184"/>
    </location>
</feature>
<keyword evidence="3" id="KW-1185">Reference proteome</keyword>
<feature type="compositionally biased region" description="Low complexity" evidence="1">
    <location>
        <begin position="175"/>
        <end position="184"/>
    </location>
</feature>
<reference evidence="2 3" key="1">
    <citation type="journal article" date="2023" name="PLoS ONE">
        <title>Cytospora paraplurivora sp. nov. isolated from orchards with fruit tree decline syndrome in Ontario, Canada.</title>
        <authorList>
            <person name="Ilyukhin E."/>
            <person name="Nguyen H.D.T."/>
            <person name="Castle A.J."/>
            <person name="Ellouze W."/>
        </authorList>
    </citation>
    <scope>NUCLEOTIDE SEQUENCE [LARGE SCALE GENOMIC DNA]</scope>
    <source>
        <strain evidence="2 3">FDS-564</strain>
    </source>
</reference>
<gene>
    <name evidence="2" type="ORF">SLS53_003409</name>
</gene>
<evidence type="ECO:0000313" key="2">
    <source>
        <dbReference type="EMBL" id="KAK7744524.1"/>
    </source>
</evidence>
<organism evidence="2 3">
    <name type="scientific">Cytospora paraplurivora</name>
    <dbReference type="NCBI Taxonomy" id="2898453"/>
    <lineage>
        <taxon>Eukaryota</taxon>
        <taxon>Fungi</taxon>
        <taxon>Dikarya</taxon>
        <taxon>Ascomycota</taxon>
        <taxon>Pezizomycotina</taxon>
        <taxon>Sordariomycetes</taxon>
        <taxon>Sordariomycetidae</taxon>
        <taxon>Diaporthales</taxon>
        <taxon>Cytosporaceae</taxon>
        <taxon>Cytospora</taxon>
    </lineage>
</organism>
<accession>A0AAN9UHX5</accession>
<dbReference type="Proteomes" id="UP001320245">
    <property type="component" value="Unassembled WGS sequence"/>
</dbReference>
<proteinExistence type="predicted"/>
<protein>
    <submittedName>
        <fullName evidence="2">Uncharacterized protein</fullName>
    </submittedName>
</protein>
<dbReference type="EMBL" id="JAJSPL020000010">
    <property type="protein sequence ID" value="KAK7744524.1"/>
    <property type="molecule type" value="Genomic_DNA"/>
</dbReference>